<evidence type="ECO:0000259" key="5">
    <source>
        <dbReference type="PROSITE" id="PS50977"/>
    </source>
</evidence>
<dbReference type="PRINTS" id="PR00455">
    <property type="entry name" value="HTHTETR"/>
</dbReference>
<dbReference type="Proteomes" id="UP001595843">
    <property type="component" value="Unassembled WGS sequence"/>
</dbReference>
<dbReference type="PROSITE" id="PS01081">
    <property type="entry name" value="HTH_TETR_1"/>
    <property type="match status" value="1"/>
</dbReference>
<dbReference type="PANTHER" id="PTHR30055:SF234">
    <property type="entry name" value="HTH-TYPE TRANSCRIPTIONAL REGULATOR BETI"/>
    <property type="match status" value="1"/>
</dbReference>
<comment type="caution">
    <text evidence="6">The sequence shown here is derived from an EMBL/GenBank/DDBJ whole genome shotgun (WGS) entry which is preliminary data.</text>
</comment>
<evidence type="ECO:0000313" key="6">
    <source>
        <dbReference type="EMBL" id="MFC4075832.1"/>
    </source>
</evidence>
<evidence type="ECO:0000256" key="1">
    <source>
        <dbReference type="ARBA" id="ARBA00023015"/>
    </source>
</evidence>
<dbReference type="InterPro" id="IPR009057">
    <property type="entry name" value="Homeodomain-like_sf"/>
</dbReference>
<evidence type="ECO:0000256" key="2">
    <source>
        <dbReference type="ARBA" id="ARBA00023125"/>
    </source>
</evidence>
<evidence type="ECO:0000256" key="3">
    <source>
        <dbReference type="ARBA" id="ARBA00023163"/>
    </source>
</evidence>
<gene>
    <name evidence="6" type="ORF">ACFOUO_03310</name>
</gene>
<dbReference type="InterPro" id="IPR023772">
    <property type="entry name" value="DNA-bd_HTH_TetR-type_CS"/>
</dbReference>
<organism evidence="6 7">
    <name type="scientific">Salinithrix halophila</name>
    <dbReference type="NCBI Taxonomy" id="1485204"/>
    <lineage>
        <taxon>Bacteria</taxon>
        <taxon>Bacillati</taxon>
        <taxon>Bacillota</taxon>
        <taxon>Bacilli</taxon>
        <taxon>Bacillales</taxon>
        <taxon>Thermoactinomycetaceae</taxon>
        <taxon>Salinithrix</taxon>
    </lineage>
</organism>
<dbReference type="RefSeq" id="WP_380702125.1">
    <property type="nucleotide sequence ID" value="NZ_JBHSAP010000007.1"/>
</dbReference>
<keyword evidence="3" id="KW-0804">Transcription</keyword>
<proteinExistence type="predicted"/>
<dbReference type="Gene3D" id="1.10.357.10">
    <property type="entry name" value="Tetracycline Repressor, domain 2"/>
    <property type="match status" value="1"/>
</dbReference>
<dbReference type="EMBL" id="JBHSAP010000007">
    <property type="protein sequence ID" value="MFC4075832.1"/>
    <property type="molecule type" value="Genomic_DNA"/>
</dbReference>
<keyword evidence="1" id="KW-0805">Transcription regulation</keyword>
<dbReference type="Gene3D" id="1.10.10.60">
    <property type="entry name" value="Homeodomain-like"/>
    <property type="match status" value="1"/>
</dbReference>
<keyword evidence="7" id="KW-1185">Reference proteome</keyword>
<dbReference type="InterPro" id="IPR001647">
    <property type="entry name" value="HTH_TetR"/>
</dbReference>
<reference evidence="7" key="1">
    <citation type="journal article" date="2019" name="Int. J. Syst. Evol. Microbiol.">
        <title>The Global Catalogue of Microorganisms (GCM) 10K type strain sequencing project: providing services to taxonomists for standard genome sequencing and annotation.</title>
        <authorList>
            <consortium name="The Broad Institute Genomics Platform"/>
            <consortium name="The Broad Institute Genome Sequencing Center for Infectious Disease"/>
            <person name="Wu L."/>
            <person name="Ma J."/>
        </authorList>
    </citation>
    <scope>NUCLEOTIDE SEQUENCE [LARGE SCALE GENOMIC DNA]</scope>
    <source>
        <strain evidence="7">IBRC-M 10813</strain>
    </source>
</reference>
<dbReference type="SUPFAM" id="SSF46689">
    <property type="entry name" value="Homeodomain-like"/>
    <property type="match status" value="1"/>
</dbReference>
<dbReference type="InterPro" id="IPR050109">
    <property type="entry name" value="HTH-type_TetR-like_transc_reg"/>
</dbReference>
<keyword evidence="2 4" id="KW-0238">DNA-binding</keyword>
<dbReference type="PROSITE" id="PS50977">
    <property type="entry name" value="HTH_TETR_2"/>
    <property type="match status" value="1"/>
</dbReference>
<feature type="domain" description="HTH tetR-type" evidence="5">
    <location>
        <begin position="13"/>
        <end position="73"/>
    </location>
</feature>
<dbReference type="Pfam" id="PF00440">
    <property type="entry name" value="TetR_N"/>
    <property type="match status" value="1"/>
</dbReference>
<dbReference type="PANTHER" id="PTHR30055">
    <property type="entry name" value="HTH-TYPE TRANSCRIPTIONAL REGULATOR RUTR"/>
    <property type="match status" value="1"/>
</dbReference>
<sequence>MKKPLLFASNMPTDAREKLLFSALQLFTAKSFQETTILEVVERARVSKTTFYHFFSGKEDLLASLFDRLAQEILNEVQLAIAREERAAYKGYAGIRRYVELCLEHSAVAWLLLILSVGISPRVEEERRKAHCRFSELIQYTVQGVLSDQVSPTTLRLVSHAMVGAINEVVIQRFTDTLEGVEVEEMARLLNRLVVGAFTDLTLNGRSDKRL</sequence>
<evidence type="ECO:0000256" key="4">
    <source>
        <dbReference type="PROSITE-ProRule" id="PRU00335"/>
    </source>
</evidence>
<protein>
    <submittedName>
        <fullName evidence="6">TetR/AcrR family transcriptional regulator</fullName>
    </submittedName>
</protein>
<feature type="DNA-binding region" description="H-T-H motif" evidence="4">
    <location>
        <begin position="36"/>
        <end position="55"/>
    </location>
</feature>
<name>A0ABV8JDK6_9BACL</name>
<accession>A0ABV8JDK6</accession>
<evidence type="ECO:0000313" key="7">
    <source>
        <dbReference type="Proteomes" id="UP001595843"/>
    </source>
</evidence>